<accession>A0A0J9RWA2</accession>
<dbReference type="AlphaFoldDB" id="A0A0J9RWA2"/>
<dbReference type="SMART" id="SM00697">
    <property type="entry name" value="DM8"/>
    <property type="match status" value="1"/>
</dbReference>
<proteinExistence type="predicted"/>
<reference evidence="1 2" key="1">
    <citation type="journal article" date="2013" name="Genome Res.">
        <title>A second-generation assembly of the Drosophila simulans genome provides new insights into patterns of lineage-specific divergence.</title>
        <authorList>
            <person name="Hu T.T."/>
            <person name="Eisen M.B."/>
            <person name="Thornton K.R."/>
            <person name="Andolfatto P."/>
        </authorList>
    </citation>
    <scope>NUCLEOTIDE SEQUENCE [LARGE SCALE GENOMIC DNA]</scope>
    <source>
        <strain evidence="2">w501</strain>
    </source>
</reference>
<gene>
    <name evidence="1" type="primary">Dsim\GD14602</name>
    <name evidence="1" type="ORF">Dsimw501_GD14602</name>
</gene>
<dbReference type="Proteomes" id="UP000035880">
    <property type="component" value="Chromosome 3L"/>
</dbReference>
<evidence type="ECO:0000313" key="1">
    <source>
        <dbReference type="EMBL" id="KMY99963.1"/>
    </source>
</evidence>
<name>A0A0J9RWA2_DROSI</name>
<dbReference type="KEGG" id="dsi:Dsimw501_GD14602"/>
<evidence type="ECO:0000313" key="2">
    <source>
        <dbReference type="Proteomes" id="UP000035880"/>
    </source>
</evidence>
<protein>
    <submittedName>
        <fullName evidence="1">Uncharacterized protein</fullName>
    </submittedName>
</protein>
<dbReference type="OrthoDB" id="7941213at2759"/>
<organism evidence="1 2">
    <name type="scientific">Drosophila simulans</name>
    <name type="common">Fruit fly</name>
    <dbReference type="NCBI Taxonomy" id="7240"/>
    <lineage>
        <taxon>Eukaryota</taxon>
        <taxon>Metazoa</taxon>
        <taxon>Ecdysozoa</taxon>
        <taxon>Arthropoda</taxon>
        <taxon>Hexapoda</taxon>
        <taxon>Insecta</taxon>
        <taxon>Pterygota</taxon>
        <taxon>Neoptera</taxon>
        <taxon>Endopterygota</taxon>
        <taxon>Diptera</taxon>
        <taxon>Brachycera</taxon>
        <taxon>Muscomorpha</taxon>
        <taxon>Ephydroidea</taxon>
        <taxon>Drosophilidae</taxon>
        <taxon>Drosophila</taxon>
        <taxon>Sophophora</taxon>
    </lineage>
</organism>
<sequence>MRAFFLILIILGYFAIVFNYVTFTNLKCGTRGEKFVDFEKCFIKAVNRTHKYIDLHIKLHQKVVNNVTANVKLMRHNNGYKPFFVDITIDVCKFLKDPRQSIVKKIYDIYKNSSNVNHTCPYEDDVIVDHLWTGNLESDIMKFIPLIDGDYAIYSEWSVYNVARAFINIYIRVSKI</sequence>
<dbReference type="PANTHER" id="PTHR20898">
    <property type="entry name" value="DAEDALUS ON 3-RELATED-RELATED"/>
    <property type="match status" value="1"/>
</dbReference>
<dbReference type="InterPro" id="IPR010512">
    <property type="entry name" value="DUF1091"/>
</dbReference>
<dbReference type="PANTHER" id="PTHR20898:SF0">
    <property type="entry name" value="DAEDALUS ON 3-RELATED"/>
    <property type="match status" value="1"/>
</dbReference>
<dbReference type="Bgee" id="FBgn0186282">
    <property type="expression patterns" value="Expressed in male reproductive system and 2 other cell types or tissues"/>
</dbReference>
<dbReference type="EMBL" id="CM002912">
    <property type="protein sequence ID" value="KMY99963.1"/>
    <property type="molecule type" value="Genomic_DNA"/>
</dbReference>
<dbReference type="Pfam" id="PF06477">
    <property type="entry name" value="DUF1091"/>
    <property type="match status" value="1"/>
</dbReference>